<feature type="transmembrane region" description="Helical" evidence="2">
    <location>
        <begin position="79"/>
        <end position="98"/>
    </location>
</feature>
<feature type="region of interest" description="Disordered" evidence="1">
    <location>
        <begin position="147"/>
        <end position="169"/>
    </location>
</feature>
<proteinExistence type="predicted"/>
<dbReference type="AlphaFoldDB" id="K0S3Y5"/>
<feature type="transmembrane region" description="Helical" evidence="2">
    <location>
        <begin position="49"/>
        <end position="73"/>
    </location>
</feature>
<keyword evidence="2" id="KW-0812">Transmembrane</keyword>
<feature type="transmembrane region" description="Helical" evidence="2">
    <location>
        <begin position="20"/>
        <end position="37"/>
    </location>
</feature>
<keyword evidence="4" id="KW-1185">Reference proteome</keyword>
<dbReference type="EMBL" id="AGNL01037464">
    <property type="protein sequence ID" value="EJK53597.1"/>
    <property type="molecule type" value="Genomic_DNA"/>
</dbReference>
<evidence type="ECO:0000256" key="1">
    <source>
        <dbReference type="SAM" id="MobiDB-lite"/>
    </source>
</evidence>
<evidence type="ECO:0000313" key="3">
    <source>
        <dbReference type="EMBL" id="EJK53597.1"/>
    </source>
</evidence>
<feature type="non-terminal residue" evidence="3">
    <location>
        <position position="169"/>
    </location>
</feature>
<evidence type="ECO:0000313" key="4">
    <source>
        <dbReference type="Proteomes" id="UP000266841"/>
    </source>
</evidence>
<name>K0S3Y5_THAOC</name>
<organism evidence="3 4">
    <name type="scientific">Thalassiosira oceanica</name>
    <name type="common">Marine diatom</name>
    <dbReference type="NCBI Taxonomy" id="159749"/>
    <lineage>
        <taxon>Eukaryota</taxon>
        <taxon>Sar</taxon>
        <taxon>Stramenopiles</taxon>
        <taxon>Ochrophyta</taxon>
        <taxon>Bacillariophyta</taxon>
        <taxon>Coscinodiscophyceae</taxon>
        <taxon>Thalassiosirophycidae</taxon>
        <taxon>Thalassiosirales</taxon>
        <taxon>Thalassiosiraceae</taxon>
        <taxon>Thalassiosira</taxon>
    </lineage>
</organism>
<evidence type="ECO:0000256" key="2">
    <source>
        <dbReference type="SAM" id="Phobius"/>
    </source>
</evidence>
<sequence length="169" mass="18248">MLGETDEVPGLFSVQTKFFHVYFLPLWFWPIQTYLVLQGRTTRAVAIPMSVKSIMVAWMGGIMWICVVTGIILALCGAAFAGLVLSLGALVFQCLLMTRSIRHASHKRAAELCSALGPIDGAALRRLVDRNFQQRLGTVTAEAVKDDDANCEEGGGSGGGEASDDLESR</sequence>
<gene>
    <name evidence="3" type="ORF">THAOC_26935</name>
</gene>
<dbReference type="Proteomes" id="UP000266841">
    <property type="component" value="Unassembled WGS sequence"/>
</dbReference>
<dbReference type="OrthoDB" id="54664at2759"/>
<reference evidence="3 4" key="1">
    <citation type="journal article" date="2012" name="Genome Biol.">
        <title>Genome and low-iron response of an oceanic diatom adapted to chronic iron limitation.</title>
        <authorList>
            <person name="Lommer M."/>
            <person name="Specht M."/>
            <person name="Roy A.S."/>
            <person name="Kraemer L."/>
            <person name="Andreson R."/>
            <person name="Gutowska M.A."/>
            <person name="Wolf J."/>
            <person name="Bergner S.V."/>
            <person name="Schilhabel M.B."/>
            <person name="Klostermeier U.C."/>
            <person name="Beiko R.G."/>
            <person name="Rosenstiel P."/>
            <person name="Hippler M."/>
            <person name="Laroche J."/>
        </authorList>
    </citation>
    <scope>NUCLEOTIDE SEQUENCE [LARGE SCALE GENOMIC DNA]</scope>
    <source>
        <strain evidence="3 4">CCMP1005</strain>
    </source>
</reference>
<accession>K0S3Y5</accession>
<protein>
    <submittedName>
        <fullName evidence="3">Uncharacterized protein</fullName>
    </submittedName>
</protein>
<keyword evidence="2" id="KW-1133">Transmembrane helix</keyword>
<comment type="caution">
    <text evidence="3">The sequence shown here is derived from an EMBL/GenBank/DDBJ whole genome shotgun (WGS) entry which is preliminary data.</text>
</comment>
<keyword evidence="2" id="KW-0472">Membrane</keyword>